<evidence type="ECO:0000256" key="1">
    <source>
        <dbReference type="ARBA" id="ARBA00010718"/>
    </source>
</evidence>
<reference evidence="8 9" key="1">
    <citation type="submission" date="2014-12" db="EMBL/GenBank/DDBJ databases">
        <title>Draft genome sequences of 29 type strains of Enterococci.</title>
        <authorList>
            <person name="Zhong Z."/>
            <person name="Sun Z."/>
            <person name="Liu W."/>
            <person name="Zhang W."/>
            <person name="Zhang H."/>
        </authorList>
    </citation>
    <scope>NUCLEOTIDE SEQUENCE [LARGE SCALE GENOMIC DNA]</scope>
    <source>
        <strain evidence="8 9">DSM 15687</strain>
    </source>
</reference>
<name>A0A1L8WSB1_9ENTE</name>
<evidence type="ECO:0000313" key="9">
    <source>
        <dbReference type="Proteomes" id="UP000182152"/>
    </source>
</evidence>
<keyword evidence="4" id="KW-0862">Zinc</keyword>
<keyword evidence="9" id="KW-1185">Reference proteome</keyword>
<dbReference type="EC" id="4.2.1.1" evidence="2"/>
<dbReference type="GO" id="GO:0008270">
    <property type="term" value="F:zinc ion binding"/>
    <property type="evidence" value="ECO:0007669"/>
    <property type="project" value="InterPro"/>
</dbReference>
<dbReference type="CDD" id="cd03124">
    <property type="entry name" value="alpha_CA_prokaryotic_like"/>
    <property type="match status" value="1"/>
</dbReference>
<sequence length="231" mass="27906">MKKNMAVEWDYSGEKGPEHWEELCDWFAQAAKFKWQSPISLPHNESLEKLNQTITFHYQKQRFTDKEFKNTIHLVPYDQLSYVELEGQKYYLTDIHFHVPAEHFINGTQEDIEFHFVHMNMHKENLVVGVMYRLTHHKCWLHDSKNHWNLKKHEHWSNPIFFFPEKRSHYHYIGSLTTPPTSGPIKWFVMDQVHELNKDFLIPFKGHYVKPNNRPLQSSKDRKIYYHAGEN</sequence>
<dbReference type="InterPro" id="IPR001148">
    <property type="entry name" value="CA_dom"/>
</dbReference>
<feature type="domain" description="Alpha-carbonic anhydrase" evidence="7">
    <location>
        <begin position="7"/>
        <end position="228"/>
    </location>
</feature>
<dbReference type="PANTHER" id="PTHR18952:SF265">
    <property type="entry name" value="CARBONIC ANHYDRASE"/>
    <property type="match status" value="1"/>
</dbReference>
<comment type="similarity">
    <text evidence="1">Belongs to the alpha-carbonic anhydrase family.</text>
</comment>
<keyword evidence="3" id="KW-0479">Metal-binding</keyword>
<evidence type="ECO:0000256" key="5">
    <source>
        <dbReference type="ARBA" id="ARBA00023239"/>
    </source>
</evidence>
<proteinExistence type="inferred from homology"/>
<protein>
    <recommendedName>
        <fullName evidence="2">carbonic anhydrase</fullName>
        <ecNumber evidence="2">4.2.1.1</ecNumber>
    </recommendedName>
</protein>
<evidence type="ECO:0000256" key="3">
    <source>
        <dbReference type="ARBA" id="ARBA00022723"/>
    </source>
</evidence>
<comment type="caution">
    <text evidence="8">The sequence shown here is derived from an EMBL/GenBank/DDBJ whole genome shotgun (WGS) entry which is preliminary data.</text>
</comment>
<dbReference type="STRING" id="150033.RV14_GL000092"/>
<keyword evidence="5" id="KW-0456">Lyase</keyword>
<accession>A0A1L8WSB1</accession>
<dbReference type="Proteomes" id="UP000182152">
    <property type="component" value="Unassembled WGS sequence"/>
</dbReference>
<dbReference type="Gene3D" id="3.10.200.10">
    <property type="entry name" value="Alpha carbonic anhydrase"/>
    <property type="match status" value="1"/>
</dbReference>
<dbReference type="SMART" id="SM01057">
    <property type="entry name" value="Carb_anhydrase"/>
    <property type="match status" value="1"/>
</dbReference>
<dbReference type="InterPro" id="IPR023561">
    <property type="entry name" value="Carbonic_anhydrase_a-class"/>
</dbReference>
<dbReference type="GO" id="GO:0004089">
    <property type="term" value="F:carbonate dehydratase activity"/>
    <property type="evidence" value="ECO:0007669"/>
    <property type="project" value="UniProtKB-EC"/>
</dbReference>
<evidence type="ECO:0000256" key="4">
    <source>
        <dbReference type="ARBA" id="ARBA00022833"/>
    </source>
</evidence>
<dbReference type="SUPFAM" id="SSF51069">
    <property type="entry name" value="Carbonic anhydrase"/>
    <property type="match status" value="1"/>
</dbReference>
<dbReference type="InterPro" id="IPR036398">
    <property type="entry name" value="CA_dom_sf"/>
</dbReference>
<dbReference type="EMBL" id="JXLB01000001">
    <property type="protein sequence ID" value="OJG83915.1"/>
    <property type="molecule type" value="Genomic_DNA"/>
</dbReference>
<organism evidence="8 9">
    <name type="scientific">Enterococcus ratti</name>
    <dbReference type="NCBI Taxonomy" id="150033"/>
    <lineage>
        <taxon>Bacteria</taxon>
        <taxon>Bacillati</taxon>
        <taxon>Bacillota</taxon>
        <taxon>Bacilli</taxon>
        <taxon>Lactobacillales</taxon>
        <taxon>Enterococcaceae</taxon>
        <taxon>Enterococcus</taxon>
    </lineage>
</organism>
<gene>
    <name evidence="8" type="ORF">RV14_GL000092</name>
</gene>
<dbReference type="RefSeq" id="WP_071854395.1">
    <property type="nucleotide sequence ID" value="NZ_JXLB01000001.1"/>
</dbReference>
<evidence type="ECO:0000256" key="6">
    <source>
        <dbReference type="ARBA" id="ARBA00048348"/>
    </source>
</evidence>
<dbReference type="OrthoDB" id="5327615at2"/>
<dbReference type="PANTHER" id="PTHR18952">
    <property type="entry name" value="CARBONIC ANHYDRASE"/>
    <property type="match status" value="1"/>
</dbReference>
<evidence type="ECO:0000313" key="8">
    <source>
        <dbReference type="EMBL" id="OJG83915.1"/>
    </source>
</evidence>
<dbReference type="PROSITE" id="PS51144">
    <property type="entry name" value="ALPHA_CA_2"/>
    <property type="match status" value="1"/>
</dbReference>
<evidence type="ECO:0000256" key="2">
    <source>
        <dbReference type="ARBA" id="ARBA00012925"/>
    </source>
</evidence>
<evidence type="ECO:0000259" key="7">
    <source>
        <dbReference type="PROSITE" id="PS51144"/>
    </source>
</evidence>
<comment type="catalytic activity">
    <reaction evidence="6">
        <text>hydrogencarbonate + H(+) = CO2 + H2O</text>
        <dbReference type="Rhea" id="RHEA:10748"/>
        <dbReference type="ChEBI" id="CHEBI:15377"/>
        <dbReference type="ChEBI" id="CHEBI:15378"/>
        <dbReference type="ChEBI" id="CHEBI:16526"/>
        <dbReference type="ChEBI" id="CHEBI:17544"/>
        <dbReference type="EC" id="4.2.1.1"/>
    </reaction>
</comment>
<dbReference type="InterPro" id="IPR041891">
    <property type="entry name" value="Alpha_CA_prokaryot-like"/>
</dbReference>
<dbReference type="Pfam" id="PF00194">
    <property type="entry name" value="Carb_anhydrase"/>
    <property type="match status" value="1"/>
</dbReference>
<dbReference type="AlphaFoldDB" id="A0A1L8WSB1"/>